<dbReference type="PANTHER" id="PTHR48167">
    <property type="entry name" value="EXPRESSED PROTEIN"/>
    <property type="match status" value="1"/>
</dbReference>
<dbReference type="Proteomes" id="UP001140949">
    <property type="component" value="Unassembled WGS sequence"/>
</dbReference>
<dbReference type="EMBL" id="JANAVB010015000">
    <property type="protein sequence ID" value="KAJ6833445.1"/>
    <property type="molecule type" value="Genomic_DNA"/>
</dbReference>
<dbReference type="SUPFAM" id="SSF54928">
    <property type="entry name" value="RNA-binding domain, RBD"/>
    <property type="match status" value="1"/>
</dbReference>
<dbReference type="PANTHER" id="PTHR48167:SF2">
    <property type="entry name" value="EXPRESSED PROTEIN"/>
    <property type="match status" value="1"/>
</dbReference>
<sequence length="224" mass="24822">MSKLVLLLGKDVKSRVSSLHSITMMRITSKNFSAEAAAAAAAGKDSSVDQFLHPPQGLVFGRVTGTGVGNNTMKSDIIHYFEGCNLSTADVKVEYNRAYNPVALMLQFPSQSSYDTALRQVIRKGRLYKIEKVNRGQWDLATAYDGKAILLQGIPRNALPDDIERFLSGTNYDPNFQPSIRLGPVDSIRFALVQFPTRTDAMNAFLTRNKSFCLNSPVIMRLLQ</sequence>
<comment type="caution">
    <text evidence="1">The sequence shown here is derived from an EMBL/GenBank/DDBJ whole genome shotgun (WGS) entry which is preliminary data.</text>
</comment>
<dbReference type="GO" id="GO:0003676">
    <property type="term" value="F:nucleic acid binding"/>
    <property type="evidence" value="ECO:0007669"/>
    <property type="project" value="InterPro"/>
</dbReference>
<gene>
    <name evidence="1" type="ORF">M6B38_339975</name>
</gene>
<dbReference type="InterPro" id="IPR035979">
    <property type="entry name" value="RBD_domain_sf"/>
</dbReference>
<name>A0AAX6GYR7_IRIPA</name>
<accession>A0AAX6GYR7</accession>
<keyword evidence="2" id="KW-1185">Reference proteome</keyword>
<evidence type="ECO:0000313" key="1">
    <source>
        <dbReference type="EMBL" id="KAJ6833445.1"/>
    </source>
</evidence>
<evidence type="ECO:0000313" key="2">
    <source>
        <dbReference type="Proteomes" id="UP001140949"/>
    </source>
</evidence>
<proteinExistence type="predicted"/>
<organism evidence="1 2">
    <name type="scientific">Iris pallida</name>
    <name type="common">Sweet iris</name>
    <dbReference type="NCBI Taxonomy" id="29817"/>
    <lineage>
        <taxon>Eukaryota</taxon>
        <taxon>Viridiplantae</taxon>
        <taxon>Streptophyta</taxon>
        <taxon>Embryophyta</taxon>
        <taxon>Tracheophyta</taxon>
        <taxon>Spermatophyta</taxon>
        <taxon>Magnoliopsida</taxon>
        <taxon>Liliopsida</taxon>
        <taxon>Asparagales</taxon>
        <taxon>Iridaceae</taxon>
        <taxon>Iridoideae</taxon>
        <taxon>Irideae</taxon>
        <taxon>Iris</taxon>
    </lineage>
</organism>
<reference evidence="1" key="1">
    <citation type="journal article" date="2023" name="GigaByte">
        <title>Genome assembly of the bearded iris, Iris pallida Lam.</title>
        <authorList>
            <person name="Bruccoleri R.E."/>
            <person name="Oakeley E.J."/>
            <person name="Faust A.M.E."/>
            <person name="Altorfer M."/>
            <person name="Dessus-Babus S."/>
            <person name="Burckhardt D."/>
            <person name="Oertli M."/>
            <person name="Naumann U."/>
            <person name="Petersen F."/>
            <person name="Wong J."/>
        </authorList>
    </citation>
    <scope>NUCLEOTIDE SEQUENCE</scope>
    <source>
        <strain evidence="1">GSM-AAB239-AS_SAM_17_03QT</strain>
    </source>
</reference>
<dbReference type="AlphaFoldDB" id="A0AAX6GYR7"/>
<reference evidence="1" key="2">
    <citation type="submission" date="2023-04" db="EMBL/GenBank/DDBJ databases">
        <authorList>
            <person name="Bruccoleri R.E."/>
            <person name="Oakeley E.J."/>
            <person name="Faust A.-M."/>
            <person name="Dessus-Babus S."/>
            <person name="Altorfer M."/>
            <person name="Burckhardt D."/>
            <person name="Oertli M."/>
            <person name="Naumann U."/>
            <person name="Petersen F."/>
            <person name="Wong J."/>
        </authorList>
    </citation>
    <scope>NUCLEOTIDE SEQUENCE</scope>
    <source>
        <strain evidence="1">GSM-AAB239-AS_SAM_17_03QT</strain>
        <tissue evidence="1">Leaf</tissue>
    </source>
</reference>
<protein>
    <submittedName>
        <fullName evidence="1">Uncharacterized protein</fullName>
    </submittedName>
</protein>